<name>X1M7S0_9ZZZZ</name>
<dbReference type="SUPFAM" id="SSF51556">
    <property type="entry name" value="Metallo-dependent hydrolases"/>
    <property type="match status" value="1"/>
</dbReference>
<proteinExistence type="predicted"/>
<protein>
    <recommendedName>
        <fullName evidence="1">Amidohydrolase-related domain-containing protein</fullName>
    </recommendedName>
</protein>
<gene>
    <name evidence="2" type="ORF">S06H3_15994</name>
</gene>
<feature type="non-terminal residue" evidence="2">
    <location>
        <position position="1"/>
    </location>
</feature>
<dbReference type="InterPro" id="IPR032466">
    <property type="entry name" value="Metal_Hydrolase"/>
</dbReference>
<feature type="domain" description="Amidohydrolase-related" evidence="1">
    <location>
        <begin position="6"/>
        <end position="141"/>
    </location>
</feature>
<accession>X1M7S0</accession>
<dbReference type="Gene3D" id="3.20.20.140">
    <property type="entry name" value="Metal-dependent hydrolases"/>
    <property type="match status" value="1"/>
</dbReference>
<dbReference type="AlphaFoldDB" id="X1M7S0"/>
<dbReference type="InterPro" id="IPR006680">
    <property type="entry name" value="Amidohydro-rel"/>
</dbReference>
<evidence type="ECO:0000259" key="1">
    <source>
        <dbReference type="Pfam" id="PF04909"/>
    </source>
</evidence>
<evidence type="ECO:0000313" key="2">
    <source>
        <dbReference type="EMBL" id="GAI14121.1"/>
    </source>
</evidence>
<dbReference type="GO" id="GO:0016787">
    <property type="term" value="F:hydrolase activity"/>
    <property type="evidence" value="ECO:0007669"/>
    <property type="project" value="InterPro"/>
</dbReference>
<dbReference type="Pfam" id="PF04909">
    <property type="entry name" value="Amidohydro_2"/>
    <property type="match status" value="1"/>
</dbReference>
<comment type="caution">
    <text evidence="2">The sequence shown here is derived from an EMBL/GenBank/DDBJ whole genome shotgun (WGS) entry which is preliminary data.</text>
</comment>
<organism evidence="2">
    <name type="scientific">marine sediment metagenome</name>
    <dbReference type="NCBI Taxonomy" id="412755"/>
    <lineage>
        <taxon>unclassified sequences</taxon>
        <taxon>metagenomes</taxon>
        <taxon>ecological metagenomes</taxon>
    </lineage>
</organism>
<sequence>AINSEEIAYPIAKVATKLQVPMLIHTGDPDTYGFAQPALVGDLANAFPNLTLIIGHMGKRLYKDAILVAKWFDNIILETSFRSPREIAHAVRQIGAERVVYGSDMPFGIPEIEIMKIHLCDISPMEKEMILGGNIARILNLEGGR</sequence>
<reference evidence="2" key="1">
    <citation type="journal article" date="2014" name="Front. Microbiol.">
        <title>High frequency of phylogenetically diverse reductive dehalogenase-homologous genes in deep subseafloor sedimentary metagenomes.</title>
        <authorList>
            <person name="Kawai M."/>
            <person name="Futagami T."/>
            <person name="Toyoda A."/>
            <person name="Takaki Y."/>
            <person name="Nishi S."/>
            <person name="Hori S."/>
            <person name="Arai W."/>
            <person name="Tsubouchi T."/>
            <person name="Morono Y."/>
            <person name="Uchiyama I."/>
            <person name="Ito T."/>
            <person name="Fujiyama A."/>
            <person name="Inagaki F."/>
            <person name="Takami H."/>
        </authorList>
    </citation>
    <scope>NUCLEOTIDE SEQUENCE</scope>
    <source>
        <strain evidence="2">Expedition CK06-06</strain>
    </source>
</reference>
<dbReference type="EMBL" id="BARV01007893">
    <property type="protein sequence ID" value="GAI14121.1"/>
    <property type="molecule type" value="Genomic_DNA"/>
</dbReference>